<evidence type="ECO:0000256" key="3">
    <source>
        <dbReference type="ARBA" id="ARBA00022475"/>
    </source>
</evidence>
<proteinExistence type="inferred from homology"/>
<accession>A0A7W4Z1D2</accession>
<evidence type="ECO:0000256" key="7">
    <source>
        <dbReference type="RuleBase" id="RU363032"/>
    </source>
</evidence>
<dbReference type="RefSeq" id="WP_183591630.1">
    <property type="nucleotide sequence ID" value="NZ_JACHWR010000001.1"/>
</dbReference>
<dbReference type="AlphaFoldDB" id="A0A7W4Z1D2"/>
<comment type="subcellular location">
    <subcellularLocation>
        <location evidence="1 7">Cell membrane</location>
        <topology evidence="1 7">Multi-pass membrane protein</topology>
    </subcellularLocation>
</comment>
<feature type="transmembrane region" description="Helical" evidence="7">
    <location>
        <begin position="101"/>
        <end position="122"/>
    </location>
</feature>
<sequence>MTKFIALRVAAMVPLLVVISILAFLLVQLAPGTVADSILGSGATPQAVADLNHRLGLDRPLITQYGIWVGNALQGDLGVSAKTAEPVAGTIGSRMGATLSLTLGALVLAVVVGIGLGVRASLRPGGIFDRTITILSSAALAVPSFWVGILLSVYVGVKWGVLPAGGYTEFAYSPVDWLKGLILPWLALALPSAAVIARQMRSAMVDVLRSGYVRAAVAGGLTRRQVVWRHALKNALTPVIPVIGFQLVVILGASFVVEQAFNIPGVGSMAVQAIFDRDLSLVQGTVIVVAVFVLLSNLMTDIVFGWANPKVRL</sequence>
<keyword evidence="10" id="KW-1185">Reference proteome</keyword>
<dbReference type="Gene3D" id="1.10.3720.10">
    <property type="entry name" value="MetI-like"/>
    <property type="match status" value="1"/>
</dbReference>
<feature type="transmembrane region" description="Helical" evidence="7">
    <location>
        <begin position="281"/>
        <end position="307"/>
    </location>
</feature>
<dbReference type="Proteomes" id="UP000589626">
    <property type="component" value="Unassembled WGS sequence"/>
</dbReference>
<dbReference type="EMBL" id="JACHWR010000001">
    <property type="protein sequence ID" value="MBB3041761.1"/>
    <property type="molecule type" value="Genomic_DNA"/>
</dbReference>
<reference evidence="9 10" key="1">
    <citation type="submission" date="2020-08" db="EMBL/GenBank/DDBJ databases">
        <title>Sequencing the genomes of 1000 actinobacteria strains.</title>
        <authorList>
            <person name="Klenk H.-P."/>
        </authorList>
    </citation>
    <scope>NUCLEOTIDE SEQUENCE [LARGE SCALE GENOMIC DNA]</scope>
    <source>
        <strain evidence="9 10">DSM 105498</strain>
    </source>
</reference>
<feature type="domain" description="ABC transmembrane type-1" evidence="8">
    <location>
        <begin position="95"/>
        <end position="304"/>
    </location>
</feature>
<protein>
    <submittedName>
        <fullName evidence="9">Peptide/nickel transport system permease protein</fullName>
    </submittedName>
</protein>
<dbReference type="GO" id="GO:0071916">
    <property type="term" value="F:dipeptide transmembrane transporter activity"/>
    <property type="evidence" value="ECO:0007669"/>
    <property type="project" value="TreeGrafter"/>
</dbReference>
<keyword evidence="2 7" id="KW-0813">Transport</keyword>
<keyword evidence="5 7" id="KW-1133">Transmembrane helix</keyword>
<feature type="transmembrane region" description="Helical" evidence="7">
    <location>
        <begin position="239"/>
        <end position="261"/>
    </location>
</feature>
<dbReference type="Pfam" id="PF19300">
    <property type="entry name" value="BPD_transp_1_N"/>
    <property type="match status" value="1"/>
</dbReference>
<dbReference type="PROSITE" id="PS50928">
    <property type="entry name" value="ABC_TM1"/>
    <property type="match status" value="1"/>
</dbReference>
<organism evidence="9 10">
    <name type="scientific">Nocardioides soli</name>
    <dbReference type="NCBI Taxonomy" id="1036020"/>
    <lineage>
        <taxon>Bacteria</taxon>
        <taxon>Bacillati</taxon>
        <taxon>Actinomycetota</taxon>
        <taxon>Actinomycetes</taxon>
        <taxon>Propionibacteriales</taxon>
        <taxon>Nocardioidaceae</taxon>
        <taxon>Nocardioides</taxon>
    </lineage>
</organism>
<evidence type="ECO:0000256" key="2">
    <source>
        <dbReference type="ARBA" id="ARBA00022448"/>
    </source>
</evidence>
<dbReference type="GO" id="GO:0005886">
    <property type="term" value="C:plasma membrane"/>
    <property type="evidence" value="ECO:0007669"/>
    <property type="project" value="UniProtKB-SubCell"/>
</dbReference>
<dbReference type="Pfam" id="PF00528">
    <property type="entry name" value="BPD_transp_1"/>
    <property type="match status" value="1"/>
</dbReference>
<keyword evidence="4 7" id="KW-0812">Transmembrane</keyword>
<keyword evidence="6 7" id="KW-0472">Membrane</keyword>
<evidence type="ECO:0000313" key="9">
    <source>
        <dbReference type="EMBL" id="MBB3041761.1"/>
    </source>
</evidence>
<evidence type="ECO:0000259" key="8">
    <source>
        <dbReference type="PROSITE" id="PS50928"/>
    </source>
</evidence>
<keyword evidence="3" id="KW-1003">Cell membrane</keyword>
<evidence type="ECO:0000256" key="5">
    <source>
        <dbReference type="ARBA" id="ARBA00022989"/>
    </source>
</evidence>
<feature type="transmembrane region" description="Helical" evidence="7">
    <location>
        <begin position="177"/>
        <end position="197"/>
    </location>
</feature>
<dbReference type="CDD" id="cd06261">
    <property type="entry name" value="TM_PBP2"/>
    <property type="match status" value="1"/>
</dbReference>
<evidence type="ECO:0000256" key="6">
    <source>
        <dbReference type="ARBA" id="ARBA00023136"/>
    </source>
</evidence>
<comment type="caution">
    <text evidence="9">The sequence shown here is derived from an EMBL/GenBank/DDBJ whole genome shotgun (WGS) entry which is preliminary data.</text>
</comment>
<evidence type="ECO:0000256" key="4">
    <source>
        <dbReference type="ARBA" id="ARBA00022692"/>
    </source>
</evidence>
<dbReference type="PANTHER" id="PTHR43163:SF6">
    <property type="entry name" value="DIPEPTIDE TRANSPORT SYSTEM PERMEASE PROTEIN DPPB-RELATED"/>
    <property type="match status" value="1"/>
</dbReference>
<evidence type="ECO:0000313" key="10">
    <source>
        <dbReference type="Proteomes" id="UP000589626"/>
    </source>
</evidence>
<dbReference type="PANTHER" id="PTHR43163">
    <property type="entry name" value="DIPEPTIDE TRANSPORT SYSTEM PERMEASE PROTEIN DPPB-RELATED"/>
    <property type="match status" value="1"/>
</dbReference>
<comment type="similarity">
    <text evidence="7">Belongs to the binding-protein-dependent transport system permease family.</text>
</comment>
<dbReference type="SUPFAM" id="SSF161098">
    <property type="entry name" value="MetI-like"/>
    <property type="match status" value="1"/>
</dbReference>
<feature type="transmembrane region" description="Helical" evidence="7">
    <location>
        <begin position="134"/>
        <end position="157"/>
    </location>
</feature>
<gene>
    <name evidence="9" type="ORF">FHU40_001562</name>
</gene>
<evidence type="ECO:0000256" key="1">
    <source>
        <dbReference type="ARBA" id="ARBA00004651"/>
    </source>
</evidence>
<dbReference type="InterPro" id="IPR045621">
    <property type="entry name" value="BPD_transp_1_N"/>
</dbReference>
<dbReference type="InterPro" id="IPR000515">
    <property type="entry name" value="MetI-like"/>
</dbReference>
<name>A0A7W4Z1D2_9ACTN</name>
<dbReference type="InterPro" id="IPR035906">
    <property type="entry name" value="MetI-like_sf"/>
</dbReference>